<dbReference type="InterPro" id="IPR045111">
    <property type="entry name" value="Vps41/Vps8"/>
</dbReference>
<dbReference type="Pfam" id="PF12816">
    <property type="entry name" value="TPR_Vps8"/>
    <property type="match status" value="1"/>
</dbReference>
<proteinExistence type="inferred from homology"/>
<dbReference type="SUPFAM" id="SSF50978">
    <property type="entry name" value="WD40 repeat-like"/>
    <property type="match status" value="1"/>
</dbReference>
<feature type="compositionally biased region" description="Polar residues" evidence="2">
    <location>
        <begin position="232"/>
        <end position="243"/>
    </location>
</feature>
<dbReference type="GO" id="GO:0006623">
    <property type="term" value="P:protein targeting to vacuole"/>
    <property type="evidence" value="ECO:0007669"/>
    <property type="project" value="InterPro"/>
</dbReference>
<evidence type="ECO:0000256" key="1">
    <source>
        <dbReference type="ARBA" id="ARBA00009422"/>
    </source>
</evidence>
<dbReference type="EMBL" id="BLZA01000030">
    <property type="protein sequence ID" value="GHJ88279.1"/>
    <property type="molecule type" value="Genomic_DNA"/>
</dbReference>
<feature type="compositionally biased region" description="Basic and acidic residues" evidence="2">
    <location>
        <begin position="94"/>
        <end position="103"/>
    </location>
</feature>
<comment type="caution">
    <text evidence="5">The sequence shown here is derived from an EMBL/GenBank/DDBJ whole genome shotgun (WGS) entry which is preliminary data.</text>
</comment>
<dbReference type="GO" id="GO:0034058">
    <property type="term" value="P:endosomal vesicle fusion"/>
    <property type="evidence" value="ECO:0007669"/>
    <property type="project" value="TreeGrafter"/>
</dbReference>
<dbReference type="Gene3D" id="2.130.10.10">
    <property type="entry name" value="YVTN repeat-like/Quinoprotein amine dehydrogenase"/>
    <property type="match status" value="1"/>
</dbReference>
<dbReference type="InterPro" id="IPR001680">
    <property type="entry name" value="WD40_rpt"/>
</dbReference>
<dbReference type="InterPro" id="IPR015943">
    <property type="entry name" value="WD40/YVTN_repeat-like_dom_sf"/>
</dbReference>
<feature type="domain" description="VPS8-like TPR-like repeats" evidence="4">
    <location>
        <begin position="1415"/>
        <end position="1547"/>
    </location>
</feature>
<dbReference type="InterPro" id="IPR025941">
    <property type="entry name" value="Vps8_central_dom"/>
</dbReference>
<dbReference type="InterPro" id="IPR059070">
    <property type="entry name" value="TPR_VPS8_2"/>
</dbReference>
<gene>
    <name evidence="5" type="ORF">NliqN6_4681</name>
</gene>
<dbReference type="SMART" id="SM00320">
    <property type="entry name" value="WD40"/>
    <property type="match status" value="2"/>
</dbReference>
<evidence type="ECO:0000259" key="4">
    <source>
        <dbReference type="Pfam" id="PF25066"/>
    </source>
</evidence>
<dbReference type="Proteomes" id="UP000620104">
    <property type="component" value="Unassembled WGS sequence"/>
</dbReference>
<name>A0A8H3TY26_9TREE</name>
<feature type="compositionally biased region" description="Low complexity" evidence="2">
    <location>
        <begin position="265"/>
        <end position="276"/>
    </location>
</feature>
<evidence type="ECO:0008006" key="7">
    <source>
        <dbReference type="Google" id="ProtNLM"/>
    </source>
</evidence>
<dbReference type="GO" id="GO:0030897">
    <property type="term" value="C:HOPS complex"/>
    <property type="evidence" value="ECO:0007669"/>
    <property type="project" value="TreeGrafter"/>
</dbReference>
<feature type="region of interest" description="Disordered" evidence="2">
    <location>
        <begin position="181"/>
        <end position="307"/>
    </location>
</feature>
<reference evidence="5" key="1">
    <citation type="submission" date="2020-07" db="EMBL/GenBank/DDBJ databases">
        <title>Draft Genome Sequence of a Deep-Sea Yeast, Naganishia (Cryptococcus) liquefaciens strain N6.</title>
        <authorList>
            <person name="Han Y.W."/>
            <person name="Kajitani R."/>
            <person name="Morimoto H."/>
            <person name="Parhat M."/>
            <person name="Tsubouchi H."/>
            <person name="Bakenova O."/>
            <person name="Ogata M."/>
            <person name="Argunhan B."/>
            <person name="Aoki R."/>
            <person name="Kajiwara S."/>
            <person name="Itoh T."/>
            <person name="Iwasaki H."/>
        </authorList>
    </citation>
    <scope>NUCLEOTIDE SEQUENCE</scope>
    <source>
        <strain evidence="5">N6</strain>
    </source>
</reference>
<keyword evidence="6" id="KW-1185">Reference proteome</keyword>
<dbReference type="PANTHER" id="PTHR12616">
    <property type="entry name" value="VACUOLAR PROTEIN SORTING VPS41"/>
    <property type="match status" value="1"/>
</dbReference>
<dbReference type="Pfam" id="PF25066">
    <property type="entry name" value="TPR_VPS8_2"/>
    <property type="match status" value="1"/>
</dbReference>
<dbReference type="GO" id="GO:0005770">
    <property type="term" value="C:late endosome"/>
    <property type="evidence" value="ECO:0007669"/>
    <property type="project" value="TreeGrafter"/>
</dbReference>
<feature type="compositionally biased region" description="Polar residues" evidence="2">
    <location>
        <begin position="535"/>
        <end position="549"/>
    </location>
</feature>
<feature type="domain" description="Vacuolar protein sorting-associated protein 8 central" evidence="3">
    <location>
        <begin position="880"/>
        <end position="1072"/>
    </location>
</feature>
<sequence length="1606" mass="176007">MTTSPPSHIALAKRDSYGFGADTAKAMAEARESFPEGEEEQDEIQAFAHDGSLTENSVLPTDFTIGLQKRDNAESSFRGLIPDSSYGTHLRSPGRREGHLKDAEDAEDVEGDWNGDMTFAAHGAANVHHAGAGFDSVDIANDGSEAESSVKAFGRFQNRVTYDDDEYGDFIQGAQSVVSSEGFGIHTSGPSTPARRIAQDDSHAQRTSSPTTPRRRASHLHPSVSRLRSHFRTPSTSTLNSIHPNGGVSPAMKSTSAPRDWDTPSHLSALSRTSSSIDVKPSDGVLRSKGKSATNGVSGQPESQLSGDHFEALRSEELTGFVFHTMKDCTRLLFQESGRSSDNADVPAQPKAGFMLNWSGVVESSGGPATSSNARGEPTVMAVNGLIAVGSENGCVIVMDFKQELKRVCGTEATVKLLGAVTAIAISPDSTFVAVGHQSGSVCLYDLASPSPKPARTSLALSESALSSGKKEGHLIGTAITHLAFVGRRHTAIVTGDESGRAFWWSLGKVIGVESNDVIRLWGPPIPASAAGSRSLASTENSSRQASRTKTAKEQELFAATPLPIGSVEHLADNFGIIALLTAGKMMIVGLKPSARTLYRRSRQADGGRSGRSIGCAAWLPARAVSISGKSMTDPVLAYSWGNQLRFLKVQVSPAAQAQGSEAQKGQDFNRVGFIEGRIWREEEPILRLDWFNSTHILLATSLHIGLLDIGSMRKVEQQSFSWLSDLSYISDERGKESLVSLTDRTKSDIRIGSVLSWADRILALCHAGDFIAAIDLTIQYYSDTAPGNTIGLPVSTKARRMLLRTRALSLMRASLQYAFSEDRLTDGTYNTPNGRGVDLTPLFEGLVECCLQACLVIGEQGFIFDDVFEAYAHVGIQGIYLGILAKHLLEDRVTDVPPHIVQALISHHAQRGEYQQAEQIIWHVDPIRLDVNQSIILCETHGLWDAYVYVHNQCLKDYTTPIATLIKSIDASGQKGLDQSMDDFDLISQQATRLYRYIEITLSGNIYPGGQPALLPEAEKGREAVYGCLFSLTAPRDSAFSHISGNEVYPILQKLLRLDTEALLHTLDVAFEDAYLNDNHGFLMSRQLIVNILLEIMEPQSYHASDITLLHIFVARNLPKYPQFILVSPSTLHQILKSLACDPDLSTRDDRELAAESLLSAYTPYDTDAIYQQFRSAGFWRILRSAYRNDGNWIEALKVDIADDSLHSSDYFEQINEVLAAGLKTSQASSLLDIVEASLPQLLDTNVAATAMTLEQHLPSLHAGALSLLDSQAHRQLGYLTVLIEPQHLTEALDKANTTLLAKSKHVTEDMYVTYLSLLCELDPDRLIPFIDCCRGVLDGSKIEEILERAHEYDTLVWHIYTSGQQQRAFEELGRIMESATTRLLQASVSRIEEASAMRDIERVARMGLKLVSQPVEQADLTQEDSWYYILSRTLTIIRRIHQTQTISVYSTNTVLPTLRILVQDELSALLSGSGASRVAFPQLFKRLMDQLDDATGFQSSETNAEMKLILTSMLRAYATDEEVLKITARIIGNDLHVLFAELVQAKSQGWKARDDICRDCGVSVLLKDEEVDIINRKLGSIEEQSRVIVTRGGENIHEMCISVA</sequence>
<evidence type="ECO:0000259" key="3">
    <source>
        <dbReference type="Pfam" id="PF12816"/>
    </source>
</evidence>
<feature type="region of interest" description="Disordered" evidence="2">
    <location>
        <begin position="529"/>
        <end position="552"/>
    </location>
</feature>
<feature type="compositionally biased region" description="Acidic residues" evidence="2">
    <location>
        <begin position="104"/>
        <end position="113"/>
    </location>
</feature>
<feature type="region of interest" description="Disordered" evidence="2">
    <location>
        <begin position="76"/>
        <end position="114"/>
    </location>
</feature>
<accession>A0A8H3TY26</accession>
<dbReference type="InterPro" id="IPR036322">
    <property type="entry name" value="WD40_repeat_dom_sf"/>
</dbReference>
<dbReference type="PANTHER" id="PTHR12616:SF8">
    <property type="entry name" value="VACUOLAR PROTEIN SORTING-ASSOCIATED PROTEIN 8 HOMOLOG"/>
    <property type="match status" value="1"/>
</dbReference>
<evidence type="ECO:0000256" key="2">
    <source>
        <dbReference type="SAM" id="MobiDB-lite"/>
    </source>
</evidence>
<feature type="compositionally biased region" description="Polar residues" evidence="2">
    <location>
        <begin position="291"/>
        <end position="306"/>
    </location>
</feature>
<evidence type="ECO:0000313" key="6">
    <source>
        <dbReference type="Proteomes" id="UP000620104"/>
    </source>
</evidence>
<comment type="similarity">
    <text evidence="1">Belongs to the VPS8 family.</text>
</comment>
<protein>
    <recommendedName>
        <fullName evidence="7">Vacuolar protein sorting-associated protein 8 central domain-containing protein</fullName>
    </recommendedName>
</protein>
<dbReference type="OrthoDB" id="289913at2759"/>
<evidence type="ECO:0000313" key="5">
    <source>
        <dbReference type="EMBL" id="GHJ88279.1"/>
    </source>
</evidence>
<dbReference type="Pfam" id="PF23410">
    <property type="entry name" value="Beta-prop_VPS8"/>
    <property type="match status" value="1"/>
</dbReference>
<organism evidence="5 6">
    <name type="scientific">Naganishia liquefaciens</name>
    <dbReference type="NCBI Taxonomy" id="104408"/>
    <lineage>
        <taxon>Eukaryota</taxon>
        <taxon>Fungi</taxon>
        <taxon>Dikarya</taxon>
        <taxon>Basidiomycota</taxon>
        <taxon>Agaricomycotina</taxon>
        <taxon>Tremellomycetes</taxon>
        <taxon>Filobasidiales</taxon>
        <taxon>Filobasidiaceae</taxon>
        <taxon>Naganishia</taxon>
    </lineage>
</organism>